<sequence length="677" mass="77138">MSLQKSSVFKILHQSHSIAQYHPKATQDILWPCLRFAISLLAKADQDLNLFESTLLRLLGEGENDLQQLSQQMGLTNEKEESSSLIDFLILKLQQLDLITDRLRVTDEGKQVLNKINDSETKVVSATVYFDLINCCWLPMISRGEPKVIHAEQVSGELIEFTQGSVGNNKLIKALPVLSDVNTAKAPDERDVIDIIKRSRQQRKKLEAHPGSARNDGFVPSRGTISINSEGELIYLHCYAFRVAGITSSYISDGFRSCIQERFSRGFNSYRNRENNHSIKAVHEKLYNESKKNYVFRDTQGTKSLKTLYQSLVNSKVENAIEQSEYENNFSSFVSKSYYKIEEMLSECYAFSKINNCISELSSEPQTNAKLAKKIALQLGFKFEDSKLVNTLLKAKKGSIVHLKADQPEMTSLLFCHLFIARSDKKQPMVKLAEEYPNLLSDIARLRSWRNSVDHGEANAIRTQLGIEEVNFIYQIVEQVRKILSDWLKENNDQVQEKVIPNWLKDDIRSEASSKLEKEFGLMLNRMHDTVYQGLFKSLLFSRLKDGRDRTNALASALQYALYQACRILDSTEVADIELVKQQLVNSGVEQITKSNPYKIRQALIGGNATLGANFIAFWAQITDQQQREIKGFLKTVDTLDQTRGHSGPILDQNDRLNEIQETIFKLIKILMEQYCG</sequence>
<name>L8XX21_9GAMM</name>
<dbReference type="OrthoDB" id="7060176at2"/>
<proteinExistence type="predicted"/>
<protein>
    <submittedName>
        <fullName evidence="1">Uncharacterized protein</fullName>
    </submittedName>
</protein>
<dbReference type="PATRIC" id="fig|1261130.3.peg.652"/>
<accession>L8XX21</accession>
<gene>
    <name evidence="1" type="ORF">F387_01161</name>
</gene>
<dbReference type="RefSeq" id="WP_008315127.1">
    <property type="nucleotide sequence ID" value="NZ_KB372778.1"/>
</dbReference>
<evidence type="ECO:0000313" key="1">
    <source>
        <dbReference type="EMBL" id="ELV08563.1"/>
    </source>
</evidence>
<reference evidence="1 2" key="1">
    <citation type="journal article" date="2013" name="Genome Announc.">
        <title>Complete Genome Sequence of Wohlfahrtiimonas chitiniclastica Strain SH04, Isolated from Chrysomya megacephala Collected from Pudong International Airport in China.</title>
        <authorList>
            <person name="Cao X.M."/>
            <person name="Chen T."/>
            <person name="Xu L.Z."/>
            <person name="Yao L.S."/>
            <person name="Qi J."/>
            <person name="Zhang X.L."/>
            <person name="Yan Q.L."/>
            <person name="Deng Y.H."/>
            <person name="Guo T.Y."/>
            <person name="Wang J."/>
            <person name="Hu K.X."/>
            <person name="Xu B.L."/>
        </authorList>
    </citation>
    <scope>NUCLEOTIDE SEQUENCE [LARGE SCALE GENOMIC DNA]</scope>
    <source>
        <strain evidence="1 2">SH04</strain>
    </source>
</reference>
<organism evidence="1 2">
    <name type="scientific">Wohlfahrtiimonas chitiniclastica SH04</name>
    <dbReference type="NCBI Taxonomy" id="1261130"/>
    <lineage>
        <taxon>Bacteria</taxon>
        <taxon>Pseudomonadati</taxon>
        <taxon>Pseudomonadota</taxon>
        <taxon>Gammaproteobacteria</taxon>
        <taxon>Cardiobacteriales</taxon>
        <taxon>Ignatzschineriaceae</taxon>
        <taxon>Wohlfahrtiimonas</taxon>
    </lineage>
</organism>
<dbReference type="EMBL" id="AOBV01000004">
    <property type="protein sequence ID" value="ELV08563.1"/>
    <property type="molecule type" value="Genomic_DNA"/>
</dbReference>
<evidence type="ECO:0000313" key="2">
    <source>
        <dbReference type="Proteomes" id="UP000011617"/>
    </source>
</evidence>
<dbReference type="AlphaFoldDB" id="L8XX21"/>
<keyword evidence="2" id="KW-1185">Reference proteome</keyword>
<dbReference type="Proteomes" id="UP000011617">
    <property type="component" value="Unassembled WGS sequence"/>
</dbReference>
<comment type="caution">
    <text evidence="1">The sequence shown here is derived from an EMBL/GenBank/DDBJ whole genome shotgun (WGS) entry which is preliminary data.</text>
</comment>
<dbReference type="HOGENOM" id="CLU_388218_0_0_6"/>